<feature type="domain" description="Enoyl reductase (ER)" evidence="1">
    <location>
        <begin position="15"/>
        <end position="337"/>
    </location>
</feature>
<gene>
    <name evidence="2" type="ORF">CWI69_05035</name>
</gene>
<name>A0A432Y1G1_9GAMM</name>
<dbReference type="Pfam" id="PF00107">
    <property type="entry name" value="ADH_zinc_N"/>
    <property type="match status" value="1"/>
</dbReference>
<dbReference type="GO" id="GO:0016491">
    <property type="term" value="F:oxidoreductase activity"/>
    <property type="evidence" value="ECO:0007669"/>
    <property type="project" value="InterPro"/>
</dbReference>
<dbReference type="SUPFAM" id="SSF50129">
    <property type="entry name" value="GroES-like"/>
    <property type="match status" value="1"/>
</dbReference>
<evidence type="ECO:0000313" key="3">
    <source>
        <dbReference type="Proteomes" id="UP000287198"/>
    </source>
</evidence>
<sequence length="341" mass="36159">MVDKIKALRLKAPFGLDNIQVAELDDPGQPGPGEVRVRIKASSLNYHDYGVATGNMKPEDGRIPMSDGAGVVEAVGEGVEEFAVGDHVVSTFFPQWQQGVARVADFTATPGDGIDGYAREVVVRPTNYFTHQPRNYTHAESATLTTAGLTAWRALVVDGNIKPGNSVLVLGSGGVSVFACQLAKSLGATVFATSSSDAKLERYKTLGADHLINYKKDPEWGKTVRKLTGGRGVDHVVEVGGPGTLPQSINAVAIGGHIALIGVLTGAEGEVPTAKLMAKQARLQGLIVGSCEHQKDMVRALDANGVKPVVDKSFALEELADAFRYEEAGKHFGKICLKFPN</sequence>
<proteinExistence type="predicted"/>
<dbReference type="CDD" id="cd08276">
    <property type="entry name" value="MDR7"/>
    <property type="match status" value="1"/>
</dbReference>
<evidence type="ECO:0000313" key="2">
    <source>
        <dbReference type="EMBL" id="RUO54771.1"/>
    </source>
</evidence>
<comment type="caution">
    <text evidence="2">The sequence shown here is derived from an EMBL/GenBank/DDBJ whole genome shotgun (WGS) entry which is preliminary data.</text>
</comment>
<dbReference type="OrthoDB" id="9787435at2"/>
<dbReference type="PANTHER" id="PTHR45033:SF2">
    <property type="entry name" value="ZINC-TYPE ALCOHOL DEHYDROGENASE-LIKE PROTEIN C1773.06C"/>
    <property type="match status" value="1"/>
</dbReference>
<dbReference type="InterPro" id="IPR013154">
    <property type="entry name" value="ADH-like_N"/>
</dbReference>
<dbReference type="AlphaFoldDB" id="A0A432Y1G1"/>
<dbReference type="RefSeq" id="WP_126762453.1">
    <property type="nucleotide sequence ID" value="NZ_JBHLTZ010000004.1"/>
</dbReference>
<dbReference type="Proteomes" id="UP000287198">
    <property type="component" value="Unassembled WGS sequence"/>
</dbReference>
<dbReference type="SUPFAM" id="SSF51735">
    <property type="entry name" value="NAD(P)-binding Rossmann-fold domains"/>
    <property type="match status" value="1"/>
</dbReference>
<dbReference type="SMART" id="SM00829">
    <property type="entry name" value="PKS_ER"/>
    <property type="match status" value="1"/>
</dbReference>
<dbReference type="InterPro" id="IPR020843">
    <property type="entry name" value="ER"/>
</dbReference>
<dbReference type="EMBL" id="PIPW01000001">
    <property type="protein sequence ID" value="RUO54771.1"/>
    <property type="molecule type" value="Genomic_DNA"/>
</dbReference>
<dbReference type="InterPro" id="IPR013149">
    <property type="entry name" value="ADH-like_C"/>
</dbReference>
<dbReference type="Pfam" id="PF08240">
    <property type="entry name" value="ADH_N"/>
    <property type="match status" value="1"/>
</dbReference>
<accession>A0A432Y1G1</accession>
<dbReference type="PANTHER" id="PTHR45033">
    <property type="match status" value="1"/>
</dbReference>
<dbReference type="Gene3D" id="3.90.180.10">
    <property type="entry name" value="Medium-chain alcohol dehydrogenases, catalytic domain"/>
    <property type="match status" value="1"/>
</dbReference>
<protein>
    <submittedName>
        <fullName evidence="2">NAD(P)-dependent alcohol dehydrogenase</fullName>
    </submittedName>
</protein>
<keyword evidence="3" id="KW-1185">Reference proteome</keyword>
<dbReference type="InterPro" id="IPR052711">
    <property type="entry name" value="Zinc_ADH-like"/>
</dbReference>
<evidence type="ECO:0000259" key="1">
    <source>
        <dbReference type="SMART" id="SM00829"/>
    </source>
</evidence>
<dbReference type="InterPro" id="IPR011032">
    <property type="entry name" value="GroES-like_sf"/>
</dbReference>
<dbReference type="Gene3D" id="3.40.50.720">
    <property type="entry name" value="NAD(P)-binding Rossmann-like Domain"/>
    <property type="match status" value="1"/>
</dbReference>
<organism evidence="2 3">
    <name type="scientific">Pseudidiomarina halophila</name>
    <dbReference type="NCBI Taxonomy" id="1449799"/>
    <lineage>
        <taxon>Bacteria</taxon>
        <taxon>Pseudomonadati</taxon>
        <taxon>Pseudomonadota</taxon>
        <taxon>Gammaproteobacteria</taxon>
        <taxon>Alteromonadales</taxon>
        <taxon>Idiomarinaceae</taxon>
        <taxon>Pseudidiomarina</taxon>
    </lineage>
</organism>
<dbReference type="InterPro" id="IPR036291">
    <property type="entry name" value="NAD(P)-bd_dom_sf"/>
</dbReference>
<reference evidence="3" key="1">
    <citation type="journal article" date="2018" name="Front. Microbiol.">
        <title>Genome-Based Analysis Reveals the Taxonomy and Diversity of the Family Idiomarinaceae.</title>
        <authorList>
            <person name="Liu Y."/>
            <person name="Lai Q."/>
            <person name="Shao Z."/>
        </authorList>
    </citation>
    <scope>NUCLEOTIDE SEQUENCE [LARGE SCALE GENOMIC DNA]</scope>
    <source>
        <strain evidence="3">BH195</strain>
    </source>
</reference>